<proteinExistence type="predicted"/>
<evidence type="ECO:0000313" key="6">
    <source>
        <dbReference type="Proteomes" id="UP001212498"/>
    </source>
</evidence>
<dbReference type="Gene3D" id="3.40.50.2000">
    <property type="entry name" value="Glycogen Phosphorylase B"/>
    <property type="match status" value="2"/>
</dbReference>
<gene>
    <name evidence="5" type="ORF">OUY24_26375</name>
</gene>
<accession>A0ABT4T434</accession>
<evidence type="ECO:0000256" key="1">
    <source>
        <dbReference type="ARBA" id="ARBA00022676"/>
    </source>
</evidence>
<feature type="transmembrane region" description="Helical" evidence="3">
    <location>
        <begin position="58"/>
        <end position="77"/>
    </location>
</feature>
<dbReference type="Pfam" id="PF13692">
    <property type="entry name" value="Glyco_trans_1_4"/>
    <property type="match status" value="1"/>
</dbReference>
<reference evidence="5 6" key="1">
    <citation type="submission" date="2022-11" db="EMBL/GenBank/DDBJ databases">
        <title>Nonomuraea corallina sp. nov., a new species of the genus Nonomuraea isolated from sea side sediment in Thai sea.</title>
        <authorList>
            <person name="Ngamcharungchit C."/>
            <person name="Matsumoto A."/>
            <person name="Suriyachadkun C."/>
            <person name="Panbangred W."/>
            <person name="Inahashi Y."/>
            <person name="Intra B."/>
        </authorList>
    </citation>
    <scope>NUCLEOTIDE SEQUENCE [LARGE SCALE GENOMIC DNA]</scope>
    <source>
        <strain evidence="5 6">DSM 43553</strain>
    </source>
</reference>
<dbReference type="Pfam" id="PF13439">
    <property type="entry name" value="Glyco_transf_4"/>
    <property type="match status" value="1"/>
</dbReference>
<dbReference type="Proteomes" id="UP001212498">
    <property type="component" value="Unassembled WGS sequence"/>
</dbReference>
<evidence type="ECO:0000256" key="3">
    <source>
        <dbReference type="SAM" id="Phobius"/>
    </source>
</evidence>
<evidence type="ECO:0000256" key="2">
    <source>
        <dbReference type="ARBA" id="ARBA00022679"/>
    </source>
</evidence>
<sequence length="373" mass="40975">MNVAVVNWRDPWHPASGGAETYAWELACRMARAGHAVSFVTARAPGQSRAETRDGVRVRRMGGVFTVYPLVLLWLLVRRTRFDAVLDCQNGIPFFTPWVLPRRTRILCVVHHVHDRQFGLHLPWWLAAVGRFLEGPVSRWTYRRHTGVAVSPSTVRAMRERLRWIGPIHLVHNGVSTGPPENDVPKSPVPRVVCVGRLVAHKRVGLLLDAVAELREQRPDLVVDVVGRGPEEAALRARLPGGVTLHGYLPEEEKARLIAAAWVHVTASQGEGWGLCVVEAAALGVPTVAFDVEGLRDAVRDGETGWLVPEGGTPAADLAKGLGAALDEVAGELTDRGPDTYNMKCRKWAGRFSWDASADRLMALITGADVEER</sequence>
<comment type="caution">
    <text evidence="5">The sequence shown here is derived from an EMBL/GenBank/DDBJ whole genome shotgun (WGS) entry which is preliminary data.</text>
</comment>
<dbReference type="PANTHER" id="PTHR45947">
    <property type="entry name" value="SULFOQUINOVOSYL TRANSFERASE SQD2"/>
    <property type="match status" value="1"/>
</dbReference>
<keyword evidence="3" id="KW-0472">Membrane</keyword>
<protein>
    <submittedName>
        <fullName evidence="5">Glycosyltransferase family 4 protein</fullName>
    </submittedName>
</protein>
<dbReference type="RefSeq" id="WP_271278237.1">
    <property type="nucleotide sequence ID" value="NZ_BAABFD010000009.1"/>
</dbReference>
<organism evidence="5 6">
    <name type="scientific">Nonomuraea ferruginea</name>
    <dbReference type="NCBI Taxonomy" id="46174"/>
    <lineage>
        <taxon>Bacteria</taxon>
        <taxon>Bacillati</taxon>
        <taxon>Actinomycetota</taxon>
        <taxon>Actinomycetes</taxon>
        <taxon>Streptosporangiales</taxon>
        <taxon>Streptosporangiaceae</taxon>
        <taxon>Nonomuraea</taxon>
    </lineage>
</organism>
<keyword evidence="3" id="KW-1133">Transmembrane helix</keyword>
<dbReference type="InterPro" id="IPR050194">
    <property type="entry name" value="Glycosyltransferase_grp1"/>
</dbReference>
<keyword evidence="1" id="KW-0328">Glycosyltransferase</keyword>
<evidence type="ECO:0000313" key="5">
    <source>
        <dbReference type="EMBL" id="MDA0644170.1"/>
    </source>
</evidence>
<keyword evidence="2" id="KW-0808">Transferase</keyword>
<keyword evidence="6" id="KW-1185">Reference proteome</keyword>
<evidence type="ECO:0000259" key="4">
    <source>
        <dbReference type="Pfam" id="PF13439"/>
    </source>
</evidence>
<dbReference type="PANTHER" id="PTHR45947:SF3">
    <property type="entry name" value="SULFOQUINOVOSYL TRANSFERASE SQD2"/>
    <property type="match status" value="1"/>
</dbReference>
<keyword evidence="3" id="KW-0812">Transmembrane</keyword>
<dbReference type="InterPro" id="IPR028098">
    <property type="entry name" value="Glyco_trans_4-like_N"/>
</dbReference>
<feature type="domain" description="Glycosyltransferase subfamily 4-like N-terminal" evidence="4">
    <location>
        <begin position="17"/>
        <end position="177"/>
    </location>
</feature>
<dbReference type="CDD" id="cd03801">
    <property type="entry name" value="GT4_PimA-like"/>
    <property type="match status" value="1"/>
</dbReference>
<dbReference type="SUPFAM" id="SSF53756">
    <property type="entry name" value="UDP-Glycosyltransferase/glycogen phosphorylase"/>
    <property type="match status" value="1"/>
</dbReference>
<name>A0ABT4T434_9ACTN</name>
<dbReference type="EMBL" id="JAPNUD010000088">
    <property type="protein sequence ID" value="MDA0644170.1"/>
    <property type="molecule type" value="Genomic_DNA"/>
</dbReference>